<organism evidence="1 2">
    <name type="scientific">Vespula maculifrons</name>
    <name type="common">Eastern yellow jacket</name>
    <name type="synonym">Wasp</name>
    <dbReference type="NCBI Taxonomy" id="7453"/>
    <lineage>
        <taxon>Eukaryota</taxon>
        <taxon>Metazoa</taxon>
        <taxon>Ecdysozoa</taxon>
        <taxon>Arthropoda</taxon>
        <taxon>Hexapoda</taxon>
        <taxon>Insecta</taxon>
        <taxon>Pterygota</taxon>
        <taxon>Neoptera</taxon>
        <taxon>Endopterygota</taxon>
        <taxon>Hymenoptera</taxon>
        <taxon>Apocrita</taxon>
        <taxon>Aculeata</taxon>
        <taxon>Vespoidea</taxon>
        <taxon>Vespidae</taxon>
        <taxon>Vespinae</taxon>
        <taxon>Vespula</taxon>
    </lineage>
</organism>
<proteinExistence type="predicted"/>
<dbReference type="Proteomes" id="UP001607303">
    <property type="component" value="Unassembled WGS sequence"/>
</dbReference>
<keyword evidence="2" id="KW-1185">Reference proteome</keyword>
<sequence length="109" mass="12584">MVQDDIRQRDEGGERYRVSWIGLGGFSISVERTWSVYSATLRLNGSYMSLELIFQRRLITSDINVSIIIVDGNNNTDENHNTFPISFFSLGDFHDCKKRIQRGVRILKV</sequence>
<name>A0ABD2AKG6_VESMC</name>
<reference evidence="1 2" key="1">
    <citation type="journal article" date="2024" name="Ann. Entomol. Soc. Am.">
        <title>Genomic analyses of the southern and eastern yellowjacket wasps (Hymenoptera: Vespidae) reveal evolutionary signatures of social life.</title>
        <authorList>
            <person name="Catto M.A."/>
            <person name="Caine P.B."/>
            <person name="Orr S.E."/>
            <person name="Hunt B.G."/>
            <person name="Goodisman M.A.D."/>
        </authorList>
    </citation>
    <scope>NUCLEOTIDE SEQUENCE [LARGE SCALE GENOMIC DNA]</scope>
    <source>
        <strain evidence="1">232</strain>
        <tissue evidence="1">Head and thorax</tissue>
    </source>
</reference>
<protein>
    <submittedName>
        <fullName evidence="1">Uncharacterized protein</fullName>
    </submittedName>
</protein>
<evidence type="ECO:0000313" key="1">
    <source>
        <dbReference type="EMBL" id="KAL2721106.1"/>
    </source>
</evidence>
<gene>
    <name evidence="1" type="ORF">V1477_019926</name>
</gene>
<dbReference type="EMBL" id="JAYRBN010000116">
    <property type="protein sequence ID" value="KAL2721106.1"/>
    <property type="molecule type" value="Genomic_DNA"/>
</dbReference>
<comment type="caution">
    <text evidence="1">The sequence shown here is derived from an EMBL/GenBank/DDBJ whole genome shotgun (WGS) entry which is preliminary data.</text>
</comment>
<accession>A0ABD2AKG6</accession>
<evidence type="ECO:0000313" key="2">
    <source>
        <dbReference type="Proteomes" id="UP001607303"/>
    </source>
</evidence>
<dbReference type="AlphaFoldDB" id="A0ABD2AKG6"/>